<name>A0ABN5YRS4_9MYCO</name>
<dbReference type="Proteomes" id="UP000465609">
    <property type="component" value="Chromosome"/>
</dbReference>
<accession>A0ABN5YRS4</accession>
<gene>
    <name evidence="1" type="ORF">MAUB_15800</name>
</gene>
<dbReference type="InterPro" id="IPR004378">
    <property type="entry name" value="F420H2_quin_Rdtase"/>
</dbReference>
<dbReference type="RefSeq" id="WP_163911075.1">
    <property type="nucleotide sequence ID" value="NZ_CP122994.1"/>
</dbReference>
<dbReference type="Gene3D" id="2.30.110.10">
    <property type="entry name" value="Electron Transport, Fmn-binding Protein, Chain A"/>
    <property type="match status" value="1"/>
</dbReference>
<keyword evidence="2" id="KW-1185">Reference proteome</keyword>
<dbReference type="Pfam" id="PF04075">
    <property type="entry name" value="F420H2_quin_red"/>
    <property type="match status" value="1"/>
</dbReference>
<evidence type="ECO:0000313" key="2">
    <source>
        <dbReference type="Proteomes" id="UP000465609"/>
    </source>
</evidence>
<dbReference type="EMBL" id="AP022577">
    <property type="protein sequence ID" value="BBX83707.1"/>
    <property type="molecule type" value="Genomic_DNA"/>
</dbReference>
<proteinExistence type="predicted"/>
<evidence type="ECO:0000313" key="1">
    <source>
        <dbReference type="EMBL" id="BBX83707.1"/>
    </source>
</evidence>
<protein>
    <submittedName>
        <fullName evidence="1">Nitroreductase</fullName>
    </submittedName>
</protein>
<organism evidence="1 2">
    <name type="scientific">Mycolicibacterium aubagnense</name>
    <dbReference type="NCBI Taxonomy" id="319707"/>
    <lineage>
        <taxon>Bacteria</taxon>
        <taxon>Bacillati</taxon>
        <taxon>Actinomycetota</taxon>
        <taxon>Actinomycetes</taxon>
        <taxon>Mycobacteriales</taxon>
        <taxon>Mycobacteriaceae</taxon>
        <taxon>Mycolicibacterium</taxon>
    </lineage>
</organism>
<dbReference type="InterPro" id="IPR012349">
    <property type="entry name" value="Split_barrel_FMN-bd"/>
</dbReference>
<sequence length="156" mass="17255">MPYREPGRYRPPPMLHRWLSNAVGALAARGWSPANTVALEVPGRRSGRVRRTAVVLVEHDGRQFVVSLAGESQWVRNVRAAGGRVALRHGERIAVHLVDVPPADRPPVLRAYASHRAFSRSPAYIARNYFGVPASPAVSEFTAIAERYPVFVIEPD</sequence>
<reference evidence="1 2" key="1">
    <citation type="journal article" date="2019" name="Emerg. Microbes Infect.">
        <title>Comprehensive subspecies identification of 175 nontuberculous mycobacteria species based on 7547 genomic profiles.</title>
        <authorList>
            <person name="Matsumoto Y."/>
            <person name="Kinjo T."/>
            <person name="Motooka D."/>
            <person name="Nabeya D."/>
            <person name="Jung N."/>
            <person name="Uechi K."/>
            <person name="Horii T."/>
            <person name="Iida T."/>
            <person name="Fujita J."/>
            <person name="Nakamura S."/>
        </authorList>
    </citation>
    <scope>NUCLEOTIDE SEQUENCE [LARGE SCALE GENOMIC DNA]</scope>
    <source>
        <strain evidence="1 2">JCM 15296</strain>
    </source>
</reference>